<dbReference type="GO" id="GO:0005506">
    <property type="term" value="F:iron ion binding"/>
    <property type="evidence" value="ECO:0007669"/>
    <property type="project" value="InterPro"/>
</dbReference>
<dbReference type="InterPro" id="IPR050121">
    <property type="entry name" value="Cytochrome_P450_monoxygenase"/>
</dbReference>
<keyword evidence="10" id="KW-1185">Reference proteome</keyword>
<reference evidence="9" key="1">
    <citation type="submission" date="2022-10" db="EMBL/GenBank/DDBJ databases">
        <title>Determination and structural analysis of whole genome sequence of Sarocladium strictum F4-1.</title>
        <authorList>
            <person name="Hu L."/>
            <person name="Jiang Y."/>
        </authorList>
    </citation>
    <scope>NUCLEOTIDE SEQUENCE</scope>
    <source>
        <strain evidence="9">F4-1</strain>
    </source>
</reference>
<keyword evidence="3 8" id="KW-0349">Heme</keyword>
<evidence type="ECO:0000256" key="8">
    <source>
        <dbReference type="PIRSR" id="PIRSR602401-1"/>
    </source>
</evidence>
<evidence type="ECO:0000256" key="2">
    <source>
        <dbReference type="ARBA" id="ARBA00005179"/>
    </source>
</evidence>
<accession>A0AA39GFB6</accession>
<dbReference type="PANTHER" id="PTHR24305:SF107">
    <property type="entry name" value="P450, PUTATIVE (EUROFUNG)-RELATED"/>
    <property type="match status" value="1"/>
</dbReference>
<evidence type="ECO:0000313" key="10">
    <source>
        <dbReference type="Proteomes" id="UP001175261"/>
    </source>
</evidence>
<gene>
    <name evidence="9" type="ORF">NLU13_6689</name>
</gene>
<comment type="pathway">
    <text evidence="2">Secondary metabolite biosynthesis.</text>
</comment>
<evidence type="ECO:0008006" key="11">
    <source>
        <dbReference type="Google" id="ProtNLM"/>
    </source>
</evidence>
<keyword evidence="6 8" id="KW-0408">Iron</keyword>
<dbReference type="PANTHER" id="PTHR24305">
    <property type="entry name" value="CYTOCHROME P450"/>
    <property type="match status" value="1"/>
</dbReference>
<dbReference type="Proteomes" id="UP001175261">
    <property type="component" value="Unassembled WGS sequence"/>
</dbReference>
<evidence type="ECO:0000256" key="1">
    <source>
        <dbReference type="ARBA" id="ARBA00001971"/>
    </source>
</evidence>
<sequence length="556" mass="63102">MQLFDQTVPFWKAVTALAIAAFAQGFYSLYKARSKFWALQREHGIATIPHSFVFGHLLVIGKILAEEAPEAHQQLSFWLLLEKKYPHLWKQGFFYLDLWPVQYPMLTCYDPELISQFAQQNSQPKSVVLTQQIRKLTGGQDLLSAEGHHWRSWRSNFNPGFSARNITSLVPAFIEEILVFRQVLADAADSGKVVKLSDQASRLAFDVIGNAVLGARIHALSKEDSFYSTFVKRISWNFADWSLNNLSKVINPMRPFITRYLDRQVNDAIISYIDRNLKDEHQSDGPKTVLHLAIKAYFKQMPEGEGAVRSVFDFSPAFITDVLAHLKLFLLAGFDTTSYTLCVIFWKLHQNPDCLAKVRAEHDEVFGSDPALSAQKIRDDPTLLNRLPYTSAVMKESMRVQAVTGSVRAGEAGFVLTNPATHRPMPTEGFVLYSSAHALHHNPMLWPRRLEFLPERWLVPEGRELHPVKNAWRPFEVGPRNCIGQELAQTELRAVLVLTLRDFDLLPQYDVNGPKVLGDLAYQVPAEVTTRPKDGLPLKIIRRGNFSDQGRKSLGH</sequence>
<dbReference type="PRINTS" id="PR00463">
    <property type="entry name" value="EP450I"/>
</dbReference>
<dbReference type="Gene3D" id="1.10.630.10">
    <property type="entry name" value="Cytochrome P450"/>
    <property type="match status" value="1"/>
</dbReference>
<proteinExistence type="predicted"/>
<evidence type="ECO:0000256" key="4">
    <source>
        <dbReference type="ARBA" id="ARBA00022723"/>
    </source>
</evidence>
<keyword evidence="5" id="KW-0560">Oxidoreductase</keyword>
<feature type="binding site" description="axial binding residue" evidence="8">
    <location>
        <position position="482"/>
    </location>
    <ligand>
        <name>heme</name>
        <dbReference type="ChEBI" id="CHEBI:30413"/>
    </ligand>
    <ligandPart>
        <name>Fe</name>
        <dbReference type="ChEBI" id="CHEBI:18248"/>
    </ligandPart>
</feature>
<evidence type="ECO:0000256" key="6">
    <source>
        <dbReference type="ARBA" id="ARBA00023004"/>
    </source>
</evidence>
<dbReference type="GO" id="GO:0016705">
    <property type="term" value="F:oxidoreductase activity, acting on paired donors, with incorporation or reduction of molecular oxygen"/>
    <property type="evidence" value="ECO:0007669"/>
    <property type="project" value="InterPro"/>
</dbReference>
<dbReference type="InterPro" id="IPR001128">
    <property type="entry name" value="Cyt_P450"/>
</dbReference>
<protein>
    <recommendedName>
        <fullName evidence="11">Cytochrome P450</fullName>
    </recommendedName>
</protein>
<comment type="caution">
    <text evidence="9">The sequence shown here is derived from an EMBL/GenBank/DDBJ whole genome shotgun (WGS) entry which is preliminary data.</text>
</comment>
<dbReference type="InterPro" id="IPR002401">
    <property type="entry name" value="Cyt_P450_E_grp-I"/>
</dbReference>
<dbReference type="GO" id="GO:0020037">
    <property type="term" value="F:heme binding"/>
    <property type="evidence" value="ECO:0007669"/>
    <property type="project" value="InterPro"/>
</dbReference>
<comment type="cofactor">
    <cofactor evidence="1 8">
        <name>heme</name>
        <dbReference type="ChEBI" id="CHEBI:30413"/>
    </cofactor>
</comment>
<dbReference type="AlphaFoldDB" id="A0AA39GFB6"/>
<dbReference type="EMBL" id="JAPDFR010000006">
    <property type="protein sequence ID" value="KAK0385509.1"/>
    <property type="molecule type" value="Genomic_DNA"/>
</dbReference>
<keyword evidence="7" id="KW-0503">Monooxygenase</keyword>
<evidence type="ECO:0000256" key="7">
    <source>
        <dbReference type="ARBA" id="ARBA00023033"/>
    </source>
</evidence>
<evidence type="ECO:0000256" key="3">
    <source>
        <dbReference type="ARBA" id="ARBA00022617"/>
    </source>
</evidence>
<dbReference type="CDD" id="cd11051">
    <property type="entry name" value="CYP59-like"/>
    <property type="match status" value="1"/>
</dbReference>
<dbReference type="PRINTS" id="PR00385">
    <property type="entry name" value="P450"/>
</dbReference>
<organism evidence="9 10">
    <name type="scientific">Sarocladium strictum</name>
    <name type="common">Black bundle disease fungus</name>
    <name type="synonym">Acremonium strictum</name>
    <dbReference type="NCBI Taxonomy" id="5046"/>
    <lineage>
        <taxon>Eukaryota</taxon>
        <taxon>Fungi</taxon>
        <taxon>Dikarya</taxon>
        <taxon>Ascomycota</taxon>
        <taxon>Pezizomycotina</taxon>
        <taxon>Sordariomycetes</taxon>
        <taxon>Hypocreomycetidae</taxon>
        <taxon>Hypocreales</taxon>
        <taxon>Sarocladiaceae</taxon>
        <taxon>Sarocladium</taxon>
    </lineage>
</organism>
<dbReference type="SUPFAM" id="SSF48264">
    <property type="entry name" value="Cytochrome P450"/>
    <property type="match status" value="1"/>
</dbReference>
<dbReference type="Pfam" id="PF00067">
    <property type="entry name" value="p450"/>
    <property type="match status" value="1"/>
</dbReference>
<evidence type="ECO:0000313" key="9">
    <source>
        <dbReference type="EMBL" id="KAK0385509.1"/>
    </source>
</evidence>
<dbReference type="InterPro" id="IPR036396">
    <property type="entry name" value="Cyt_P450_sf"/>
</dbReference>
<evidence type="ECO:0000256" key="5">
    <source>
        <dbReference type="ARBA" id="ARBA00023002"/>
    </source>
</evidence>
<dbReference type="GO" id="GO:0004497">
    <property type="term" value="F:monooxygenase activity"/>
    <property type="evidence" value="ECO:0007669"/>
    <property type="project" value="UniProtKB-KW"/>
</dbReference>
<name>A0AA39GFB6_SARSR</name>
<keyword evidence="4 8" id="KW-0479">Metal-binding</keyword>